<dbReference type="Pfam" id="PF21136">
    <property type="entry name" value="WHD_MUS81"/>
    <property type="match status" value="1"/>
</dbReference>
<dbReference type="CDD" id="cd20074">
    <property type="entry name" value="XPF_nuclease_Mus81"/>
    <property type="match status" value="1"/>
</dbReference>
<dbReference type="GO" id="GO:0003677">
    <property type="term" value="F:DNA binding"/>
    <property type="evidence" value="ECO:0007669"/>
    <property type="project" value="UniProtKB-UniRule"/>
</dbReference>
<dbReference type="GO" id="GO:0031297">
    <property type="term" value="P:replication fork processing"/>
    <property type="evidence" value="ECO:0007669"/>
    <property type="project" value="UniProtKB-ARBA"/>
</dbReference>
<dbReference type="EC" id="3.1.22.-" evidence="14"/>
<dbReference type="AlphaFoldDB" id="A0AA40B7J7"/>
<comment type="subcellular location">
    <subcellularLocation>
        <location evidence="2 14">Nucleus</location>
    </subcellularLocation>
</comment>
<dbReference type="GO" id="GO:0000712">
    <property type="term" value="P:resolution of meiotic recombination intermediates"/>
    <property type="evidence" value="ECO:0007669"/>
    <property type="project" value="UniProtKB-ARBA"/>
</dbReference>
<dbReference type="PANTHER" id="PTHR13451">
    <property type="entry name" value="CLASS II CROSSOVER JUNCTION ENDONUCLEASE MUS81"/>
    <property type="match status" value="1"/>
</dbReference>
<keyword evidence="6 14" id="KW-0255">Endonuclease</keyword>
<dbReference type="Pfam" id="PF02732">
    <property type="entry name" value="ERCC4"/>
    <property type="match status" value="1"/>
</dbReference>
<dbReference type="FunFam" id="1.10.150.110:FF:000001">
    <property type="entry name" value="Putative Crossover junction endonuclease MUS81"/>
    <property type="match status" value="1"/>
</dbReference>
<dbReference type="SMART" id="SM00891">
    <property type="entry name" value="ERCC4"/>
    <property type="match status" value="1"/>
</dbReference>
<evidence type="ECO:0000256" key="4">
    <source>
        <dbReference type="ARBA" id="ARBA00022722"/>
    </source>
</evidence>
<feature type="domain" description="ERCC4" evidence="16">
    <location>
        <begin position="407"/>
        <end position="513"/>
    </location>
</feature>
<evidence type="ECO:0000256" key="1">
    <source>
        <dbReference type="ARBA" id="ARBA00001946"/>
    </source>
</evidence>
<dbReference type="SUPFAM" id="SSF52980">
    <property type="entry name" value="Restriction endonuclease-like"/>
    <property type="match status" value="1"/>
</dbReference>
<dbReference type="InterPro" id="IPR047417">
    <property type="entry name" value="WHD_MUS81"/>
</dbReference>
<dbReference type="Gene3D" id="1.10.10.10">
    <property type="entry name" value="Winged helix-like DNA-binding domain superfamily/Winged helix DNA-binding domain"/>
    <property type="match status" value="1"/>
</dbReference>
<evidence type="ECO:0000256" key="14">
    <source>
        <dbReference type="RuleBase" id="RU369042"/>
    </source>
</evidence>
<dbReference type="Proteomes" id="UP001172159">
    <property type="component" value="Unassembled WGS sequence"/>
</dbReference>
<sequence>MSEPACANPMFLGWVKEWYDTAKERNSKGVITYKHAYESLKTCPMRLEHPSQCQQLKGFGPKLCERLTQQLRKYCDERGLPMPRVPKRKRIVHLPGEDQDQDDEAAVAPAPKRPARAPRAYVPTYRSGAFALLLVLAGQDRNTAMPGMSKEELIAAAQRHSESSFTVPSDTTKFYTAWGSMKTLETKELVVKRGRPVVRWALTDEGWEVAARVREVAAARGDVPKSENASNSGVNVQNNRIGSTSSAVLPGANSLGSNNGGSSGILGLEGSGNSITFGSNSTGGRSDTWVGNDGDDFLNQLRSTNSFLGNLEGPFGGTGLTGANTNLGPSRSNTGAVHGPQATSPVILLDDDDEEDNEVAPQVQSSVKREMDNEYKDVVAEGEAMSDDSSLPNFRPIRLAPGSFTIELVLDNREIRAKTDRDYLQEELTKKGVRPITRAMELGDALWVAKCKQPGWLSRMGAEGDEVVLDWIVERKRLDDLIGSIKDGRFHEQKFRLRRSGIKNVIYLVEEITIDPGRLQRSEEMVQSAIASLQVVNGYFLKKTQKIDDTIRYLASMTQMLQKMYEGKPLHVIPTNVLTANNYLPLMKSLRETKPEIGHHISYPAFSSLCSKSGMMTLRDLFLKMLMVTKGVTGEKAMEIQKVWKTPREFIEAYEQCGPGAEGKRKKIDMIATRLDHLVGRQRFSKQISQKLAEVWGDVQV</sequence>
<dbReference type="EMBL" id="JAUKTV010000009">
    <property type="protein sequence ID" value="KAK0729107.1"/>
    <property type="molecule type" value="Genomic_DNA"/>
</dbReference>
<evidence type="ECO:0000259" key="16">
    <source>
        <dbReference type="SMART" id="SM00891"/>
    </source>
</evidence>
<feature type="region of interest" description="Disordered" evidence="15">
    <location>
        <begin position="93"/>
        <end position="115"/>
    </location>
</feature>
<evidence type="ECO:0000313" key="17">
    <source>
        <dbReference type="EMBL" id="KAK0729107.1"/>
    </source>
</evidence>
<dbReference type="GO" id="GO:0000727">
    <property type="term" value="P:double-strand break repair via break-induced replication"/>
    <property type="evidence" value="ECO:0007669"/>
    <property type="project" value="UniProtKB-UniRule"/>
</dbReference>
<evidence type="ECO:0000256" key="3">
    <source>
        <dbReference type="ARBA" id="ARBA00010015"/>
    </source>
</evidence>
<dbReference type="PANTHER" id="PTHR13451:SF0">
    <property type="entry name" value="CROSSOVER JUNCTION ENDONUCLEASE MUS81"/>
    <property type="match status" value="1"/>
</dbReference>
<evidence type="ECO:0000256" key="7">
    <source>
        <dbReference type="ARBA" id="ARBA00022763"/>
    </source>
</evidence>
<comment type="similarity">
    <text evidence="3 14">Belongs to the XPF family.</text>
</comment>
<feature type="compositionally biased region" description="Polar residues" evidence="15">
    <location>
        <begin position="227"/>
        <end position="247"/>
    </location>
</feature>
<dbReference type="Pfam" id="PF14716">
    <property type="entry name" value="HHH_8"/>
    <property type="match status" value="1"/>
</dbReference>
<keyword evidence="13" id="KW-0469">Meiosis</keyword>
<evidence type="ECO:0000256" key="9">
    <source>
        <dbReference type="ARBA" id="ARBA00022842"/>
    </source>
</evidence>
<dbReference type="GO" id="GO:0005634">
    <property type="term" value="C:nucleus"/>
    <property type="evidence" value="ECO:0007669"/>
    <property type="project" value="UniProtKB-SubCell"/>
</dbReference>
<dbReference type="CDD" id="cd21036">
    <property type="entry name" value="WH_MUS81"/>
    <property type="match status" value="1"/>
</dbReference>
<dbReference type="Gene3D" id="1.10.150.670">
    <property type="entry name" value="Crossover junction endonuclease EME1, DNA-binding domain"/>
    <property type="match status" value="1"/>
</dbReference>
<keyword evidence="9 14" id="KW-0460">Magnesium</keyword>
<evidence type="ECO:0000256" key="12">
    <source>
        <dbReference type="ARBA" id="ARBA00023242"/>
    </source>
</evidence>
<feature type="region of interest" description="Disordered" evidence="15">
    <location>
        <begin position="224"/>
        <end position="247"/>
    </location>
</feature>
<dbReference type="GO" id="GO:0048257">
    <property type="term" value="F:3'-flap endonuclease activity"/>
    <property type="evidence" value="ECO:0007669"/>
    <property type="project" value="TreeGrafter"/>
</dbReference>
<proteinExistence type="inferred from homology"/>
<evidence type="ECO:0000256" key="5">
    <source>
        <dbReference type="ARBA" id="ARBA00022723"/>
    </source>
</evidence>
<dbReference type="GO" id="GO:0031573">
    <property type="term" value="P:mitotic intra-S DNA damage checkpoint signaling"/>
    <property type="evidence" value="ECO:0007669"/>
    <property type="project" value="TreeGrafter"/>
</dbReference>
<dbReference type="Gene3D" id="1.10.150.110">
    <property type="entry name" value="DNA polymerase beta, N-terminal domain-like"/>
    <property type="match status" value="1"/>
</dbReference>
<keyword evidence="7 14" id="KW-0227">DNA damage</keyword>
<keyword evidence="11 14" id="KW-0234">DNA repair</keyword>
<dbReference type="InterPro" id="IPR033309">
    <property type="entry name" value="Mus81"/>
</dbReference>
<dbReference type="GO" id="GO:0008821">
    <property type="term" value="F:crossover junction DNA endonuclease activity"/>
    <property type="evidence" value="ECO:0007669"/>
    <property type="project" value="UniProtKB-UniRule"/>
</dbReference>
<keyword evidence="10 14" id="KW-0233">DNA recombination</keyword>
<evidence type="ECO:0000256" key="10">
    <source>
        <dbReference type="ARBA" id="ARBA00023172"/>
    </source>
</evidence>
<keyword evidence="8 14" id="KW-0378">Hydrolase</keyword>
<gene>
    <name evidence="17" type="ORF">B0T21DRAFT_370370</name>
</gene>
<evidence type="ECO:0000313" key="18">
    <source>
        <dbReference type="Proteomes" id="UP001172159"/>
    </source>
</evidence>
<reference evidence="17" key="1">
    <citation type="submission" date="2023-06" db="EMBL/GenBank/DDBJ databases">
        <title>Genome-scale phylogeny and comparative genomics of the fungal order Sordariales.</title>
        <authorList>
            <consortium name="Lawrence Berkeley National Laboratory"/>
            <person name="Hensen N."/>
            <person name="Bonometti L."/>
            <person name="Westerberg I."/>
            <person name="Brannstrom I.O."/>
            <person name="Guillou S."/>
            <person name="Cros-Aarteil S."/>
            <person name="Calhoun S."/>
            <person name="Haridas S."/>
            <person name="Kuo A."/>
            <person name="Mondo S."/>
            <person name="Pangilinan J."/>
            <person name="Riley R."/>
            <person name="Labutti K."/>
            <person name="Andreopoulos B."/>
            <person name="Lipzen A."/>
            <person name="Chen C."/>
            <person name="Yanf M."/>
            <person name="Daum C."/>
            <person name="Ng V."/>
            <person name="Clum A."/>
            <person name="Steindorff A."/>
            <person name="Ohm R."/>
            <person name="Martin F."/>
            <person name="Silar P."/>
            <person name="Natvig D."/>
            <person name="Lalanne C."/>
            <person name="Gautier V."/>
            <person name="Ament-Velasquez S.L."/>
            <person name="Kruys A."/>
            <person name="Hutchinson M.I."/>
            <person name="Powell A.J."/>
            <person name="Barry K."/>
            <person name="Miller A.N."/>
            <person name="Grigoriev I.V."/>
            <person name="Debuchy R."/>
            <person name="Gladieux P."/>
            <person name="Thoren M.H."/>
            <person name="Johannesson H."/>
        </authorList>
    </citation>
    <scope>NUCLEOTIDE SEQUENCE</scope>
    <source>
        <strain evidence="17">CBS 540.89</strain>
    </source>
</reference>
<dbReference type="SUPFAM" id="SSF47802">
    <property type="entry name" value="DNA polymerase beta, N-terminal domain-like"/>
    <property type="match status" value="1"/>
</dbReference>
<evidence type="ECO:0000256" key="6">
    <source>
        <dbReference type="ARBA" id="ARBA00022759"/>
    </source>
</evidence>
<keyword evidence="4 14" id="KW-0540">Nuclease</keyword>
<evidence type="ECO:0000256" key="13">
    <source>
        <dbReference type="ARBA" id="ARBA00023254"/>
    </source>
</evidence>
<dbReference type="GO" id="GO:0048476">
    <property type="term" value="C:Holliday junction resolvase complex"/>
    <property type="evidence" value="ECO:0007669"/>
    <property type="project" value="UniProtKB-UniRule"/>
</dbReference>
<evidence type="ECO:0000256" key="11">
    <source>
        <dbReference type="ARBA" id="ARBA00023204"/>
    </source>
</evidence>
<keyword evidence="5 14" id="KW-0479">Metal-binding</keyword>
<dbReference type="InterPro" id="IPR006166">
    <property type="entry name" value="ERCC4_domain"/>
</dbReference>
<dbReference type="InterPro" id="IPR036388">
    <property type="entry name" value="WH-like_DNA-bd_sf"/>
</dbReference>
<accession>A0AA40B7J7</accession>
<dbReference type="InterPro" id="IPR042530">
    <property type="entry name" value="EME1/EME2_C"/>
</dbReference>
<protein>
    <recommendedName>
        <fullName evidence="14">Crossover junction endonuclease MUS81</fullName>
        <ecNumber evidence="14">3.1.22.-</ecNumber>
    </recommendedName>
</protein>
<dbReference type="InterPro" id="IPR010996">
    <property type="entry name" value="HHH_MUS81"/>
</dbReference>
<comment type="caution">
    <text evidence="17">The sequence shown here is derived from an EMBL/GenBank/DDBJ whole genome shotgun (WGS) entry which is preliminary data.</text>
</comment>
<dbReference type="InterPro" id="IPR011335">
    <property type="entry name" value="Restrct_endonuc-II-like"/>
</dbReference>
<evidence type="ECO:0000256" key="15">
    <source>
        <dbReference type="SAM" id="MobiDB-lite"/>
    </source>
</evidence>
<comment type="cofactor">
    <cofactor evidence="1 14">
        <name>Mg(2+)</name>
        <dbReference type="ChEBI" id="CHEBI:18420"/>
    </cofactor>
</comment>
<organism evidence="17 18">
    <name type="scientific">Apiosordaria backusii</name>
    <dbReference type="NCBI Taxonomy" id="314023"/>
    <lineage>
        <taxon>Eukaryota</taxon>
        <taxon>Fungi</taxon>
        <taxon>Dikarya</taxon>
        <taxon>Ascomycota</taxon>
        <taxon>Pezizomycotina</taxon>
        <taxon>Sordariomycetes</taxon>
        <taxon>Sordariomycetidae</taxon>
        <taxon>Sordariales</taxon>
        <taxon>Lasiosphaeriaceae</taxon>
        <taxon>Apiosordaria</taxon>
    </lineage>
</organism>
<comment type="subunit">
    <text evidence="14">Interacts with EME1.</text>
</comment>
<keyword evidence="18" id="KW-1185">Reference proteome</keyword>
<dbReference type="FunFam" id="1.10.10.10:FF:000307">
    <property type="entry name" value="Crossover junction endonuclease MUS81"/>
    <property type="match status" value="1"/>
</dbReference>
<comment type="function">
    <text evidence="14">Interacts with EME1 to form a DNA structure-specific endonuclease with substrate preference for branched DNA structures with a 5'-end at the branch nick. Typical substrates include 3'-flap structures, D-loops, replication forks and nicked Holliday junctions. May be required in mitosis for the processing of stalled or collapsed replication fork intermediates. May be required in meiosis for the repair of meiosis-specific double strand breaks subsequent to single-end invasion (SEI).</text>
</comment>
<dbReference type="Gene3D" id="3.40.50.10130">
    <property type="match status" value="1"/>
</dbReference>
<dbReference type="InterPro" id="IPR047416">
    <property type="entry name" value="XPF_nuclease_Mus81"/>
</dbReference>
<evidence type="ECO:0000256" key="8">
    <source>
        <dbReference type="ARBA" id="ARBA00022801"/>
    </source>
</evidence>
<dbReference type="FunFam" id="3.40.50.10130:FF:000003">
    <property type="entry name" value="Crossover junction endonuclease MUS81"/>
    <property type="match status" value="1"/>
</dbReference>
<name>A0AA40B7J7_9PEZI</name>
<dbReference type="GO" id="GO:0006308">
    <property type="term" value="P:DNA catabolic process"/>
    <property type="evidence" value="ECO:0007669"/>
    <property type="project" value="UniProtKB-UniRule"/>
</dbReference>
<evidence type="ECO:0000256" key="2">
    <source>
        <dbReference type="ARBA" id="ARBA00004123"/>
    </source>
</evidence>
<keyword evidence="12 14" id="KW-0539">Nucleus</keyword>
<dbReference type="InterPro" id="IPR027421">
    <property type="entry name" value="DNA_pol_lamdba_lyase_dom_sf"/>
</dbReference>
<dbReference type="GO" id="GO:0046872">
    <property type="term" value="F:metal ion binding"/>
    <property type="evidence" value="ECO:0007669"/>
    <property type="project" value="UniProtKB-UniRule"/>
</dbReference>